<evidence type="ECO:0000313" key="3">
    <source>
        <dbReference type="Proteomes" id="UP000824088"/>
    </source>
</evidence>
<dbReference type="Pfam" id="PF23343">
    <property type="entry name" value="REP_ORF2-G2P"/>
    <property type="match status" value="1"/>
</dbReference>
<sequence>MPYGKVKVYSDGGHYIGIPYEPNPYAKKRRKAPEEVIAVKGQAEGSATALAENADGNNTIHAERAKTDAIPEERRMTRKELFEELYLKSADMEANERQEFIRKEMTPYFGSKEQCAEFVAQNLERKHRNMVCRKVRLWRKINQQQFNFFVTFTFDDKLHDEESFRKTLSRCLQHFSSRKGWRYIGVWERAPDTRRLHFHGIFCIPEGTLLGRNEEVRDFDTRARKMRTTYQNDFFGKKFGRNDFKPIDHSSEVPQAIRYLTKYLEKTGEKLVYSRGLYRYFVTDVMDEDIICPYGENEKKFILSDKFSCWEDGEYLGTVSPEVIARLPKVT</sequence>
<dbReference type="Proteomes" id="UP000824088">
    <property type="component" value="Unassembled WGS sequence"/>
</dbReference>
<organism evidence="2 3">
    <name type="scientific">Candidatus Limadaptatus stercorigallinarum</name>
    <dbReference type="NCBI Taxonomy" id="2840845"/>
    <lineage>
        <taxon>Bacteria</taxon>
        <taxon>Bacillati</taxon>
        <taxon>Bacillota</taxon>
        <taxon>Clostridia</taxon>
        <taxon>Eubacteriales</taxon>
        <taxon>Candidatus Limadaptatus</taxon>
    </lineage>
</organism>
<evidence type="ECO:0000259" key="1">
    <source>
        <dbReference type="Pfam" id="PF23343"/>
    </source>
</evidence>
<gene>
    <name evidence="2" type="ORF">IAD51_06945</name>
</gene>
<proteinExistence type="predicted"/>
<accession>A0A9D1HSV5</accession>
<name>A0A9D1HSV5_9FIRM</name>
<dbReference type="EMBL" id="DVMN01000126">
    <property type="protein sequence ID" value="HIU21943.1"/>
    <property type="molecule type" value="Genomic_DNA"/>
</dbReference>
<feature type="domain" description="Replication-associated protein ORF2/G2P" evidence="1">
    <location>
        <begin position="147"/>
        <end position="267"/>
    </location>
</feature>
<comment type="caution">
    <text evidence="2">The sequence shown here is derived from an EMBL/GenBank/DDBJ whole genome shotgun (WGS) entry which is preliminary data.</text>
</comment>
<reference evidence="2" key="1">
    <citation type="submission" date="2020-10" db="EMBL/GenBank/DDBJ databases">
        <authorList>
            <person name="Gilroy R."/>
        </authorList>
    </citation>
    <scope>NUCLEOTIDE SEQUENCE</scope>
    <source>
        <strain evidence="2">1063</strain>
    </source>
</reference>
<dbReference type="AlphaFoldDB" id="A0A9D1HSV5"/>
<dbReference type="InterPro" id="IPR056906">
    <property type="entry name" value="ORF2/G2P_dom"/>
</dbReference>
<reference evidence="2" key="2">
    <citation type="journal article" date="2021" name="PeerJ">
        <title>Extensive microbial diversity within the chicken gut microbiome revealed by metagenomics and culture.</title>
        <authorList>
            <person name="Gilroy R."/>
            <person name="Ravi A."/>
            <person name="Getino M."/>
            <person name="Pursley I."/>
            <person name="Horton D.L."/>
            <person name="Alikhan N.F."/>
            <person name="Baker D."/>
            <person name="Gharbi K."/>
            <person name="Hall N."/>
            <person name="Watson M."/>
            <person name="Adriaenssens E.M."/>
            <person name="Foster-Nyarko E."/>
            <person name="Jarju S."/>
            <person name="Secka A."/>
            <person name="Antonio M."/>
            <person name="Oren A."/>
            <person name="Chaudhuri R.R."/>
            <person name="La Ragione R."/>
            <person name="Hildebrand F."/>
            <person name="Pallen M.J."/>
        </authorList>
    </citation>
    <scope>NUCLEOTIDE SEQUENCE</scope>
    <source>
        <strain evidence="2">1063</strain>
    </source>
</reference>
<protein>
    <recommendedName>
        <fullName evidence="1">Replication-associated protein ORF2/G2P domain-containing protein</fullName>
    </recommendedName>
</protein>
<evidence type="ECO:0000313" key="2">
    <source>
        <dbReference type="EMBL" id="HIU21943.1"/>
    </source>
</evidence>